<gene>
    <name evidence="2" type="ORF">EG68_11357</name>
</gene>
<sequence length="53" mass="5825">MVVPPAFSVAVTIAHVFAQRRLRNHDINRSAGSYRLPAQKTGLPGCKPPRPMN</sequence>
<evidence type="ECO:0000313" key="3">
    <source>
        <dbReference type="Proteomes" id="UP000822476"/>
    </source>
</evidence>
<dbReference type="Proteomes" id="UP000822476">
    <property type="component" value="Unassembled WGS sequence"/>
</dbReference>
<organism evidence="2 3">
    <name type="scientific">Paragonimus skrjabini miyazakii</name>
    <dbReference type="NCBI Taxonomy" id="59628"/>
    <lineage>
        <taxon>Eukaryota</taxon>
        <taxon>Metazoa</taxon>
        <taxon>Spiralia</taxon>
        <taxon>Lophotrochozoa</taxon>
        <taxon>Platyhelminthes</taxon>
        <taxon>Trematoda</taxon>
        <taxon>Digenea</taxon>
        <taxon>Plagiorchiida</taxon>
        <taxon>Troglotremata</taxon>
        <taxon>Troglotrematidae</taxon>
        <taxon>Paragonimus</taxon>
    </lineage>
</organism>
<dbReference type="EMBL" id="JTDE01007984">
    <property type="protein sequence ID" value="KAF7236143.1"/>
    <property type="molecule type" value="Genomic_DNA"/>
</dbReference>
<evidence type="ECO:0000256" key="1">
    <source>
        <dbReference type="SAM" id="MobiDB-lite"/>
    </source>
</evidence>
<dbReference type="AlphaFoldDB" id="A0A8S9YEH2"/>
<protein>
    <submittedName>
        <fullName evidence="2">Uncharacterized protein</fullName>
    </submittedName>
</protein>
<reference evidence="2" key="1">
    <citation type="submission" date="2019-07" db="EMBL/GenBank/DDBJ databases">
        <title>Annotation for the trematode Paragonimus miyazaki's.</title>
        <authorList>
            <person name="Choi Y.-J."/>
        </authorList>
    </citation>
    <scope>NUCLEOTIDE SEQUENCE</scope>
    <source>
        <strain evidence="2">Japan</strain>
    </source>
</reference>
<proteinExistence type="predicted"/>
<keyword evidence="3" id="KW-1185">Reference proteome</keyword>
<name>A0A8S9YEH2_9TREM</name>
<evidence type="ECO:0000313" key="2">
    <source>
        <dbReference type="EMBL" id="KAF7236143.1"/>
    </source>
</evidence>
<comment type="caution">
    <text evidence="2">The sequence shown here is derived from an EMBL/GenBank/DDBJ whole genome shotgun (WGS) entry which is preliminary data.</text>
</comment>
<feature type="region of interest" description="Disordered" evidence="1">
    <location>
        <begin position="28"/>
        <end position="53"/>
    </location>
</feature>
<accession>A0A8S9YEH2</accession>